<accession>A0ABT1LPE0</accession>
<name>A0ABT1LPE0_9MICC</name>
<dbReference type="RefSeq" id="WP_254748984.1">
    <property type="nucleotide sequence ID" value="NZ_JANCLV010000004.1"/>
</dbReference>
<evidence type="ECO:0000313" key="1">
    <source>
        <dbReference type="EMBL" id="MCP8999578.1"/>
    </source>
</evidence>
<dbReference type="Proteomes" id="UP001524318">
    <property type="component" value="Unassembled WGS sequence"/>
</dbReference>
<proteinExistence type="predicted"/>
<organism evidence="1 2">
    <name type="scientific">Pseudarthrobacter humi</name>
    <dbReference type="NCBI Taxonomy" id="2952523"/>
    <lineage>
        <taxon>Bacteria</taxon>
        <taxon>Bacillati</taxon>
        <taxon>Actinomycetota</taxon>
        <taxon>Actinomycetes</taxon>
        <taxon>Micrococcales</taxon>
        <taxon>Micrococcaceae</taxon>
        <taxon>Pseudarthrobacter</taxon>
    </lineage>
</organism>
<comment type="caution">
    <text evidence="1">The sequence shown here is derived from an EMBL/GenBank/DDBJ whole genome shotgun (WGS) entry which is preliminary data.</text>
</comment>
<dbReference type="EMBL" id="JANCLV010000004">
    <property type="protein sequence ID" value="MCP8999578.1"/>
    <property type="molecule type" value="Genomic_DNA"/>
</dbReference>
<keyword evidence="2" id="KW-1185">Reference proteome</keyword>
<evidence type="ECO:0000313" key="2">
    <source>
        <dbReference type="Proteomes" id="UP001524318"/>
    </source>
</evidence>
<sequence length="57" mass="5782">MMLDQRVLAEWVEASCAAQGVPVRVTDPVVLARVGVLMGAAPGTDGRVSGRSTAAAS</sequence>
<reference evidence="1 2" key="1">
    <citation type="submission" date="2022-06" db="EMBL/GenBank/DDBJ databases">
        <title>Pseudarthrobacter sp. strain RMG13 Genome sequencing and assembly.</title>
        <authorList>
            <person name="Kim I."/>
        </authorList>
    </citation>
    <scope>NUCLEOTIDE SEQUENCE [LARGE SCALE GENOMIC DNA]</scope>
    <source>
        <strain evidence="1 2">RMG13</strain>
    </source>
</reference>
<gene>
    <name evidence="1" type="ORF">NFC73_07505</name>
</gene>
<protein>
    <submittedName>
        <fullName evidence="1">Uncharacterized protein</fullName>
    </submittedName>
</protein>